<dbReference type="AlphaFoldDB" id="A0A1X7ULN2"/>
<feature type="domain" description="Fibronectin type-III" evidence="3">
    <location>
        <begin position="109"/>
        <end position="208"/>
    </location>
</feature>
<dbReference type="PROSITE" id="PS50853">
    <property type="entry name" value="FN3"/>
    <property type="match status" value="1"/>
</dbReference>
<dbReference type="InterPro" id="IPR003961">
    <property type="entry name" value="FN3_dom"/>
</dbReference>
<organism evidence="4">
    <name type="scientific">Amphimedon queenslandica</name>
    <name type="common">Sponge</name>
    <dbReference type="NCBI Taxonomy" id="400682"/>
    <lineage>
        <taxon>Eukaryota</taxon>
        <taxon>Metazoa</taxon>
        <taxon>Porifera</taxon>
        <taxon>Demospongiae</taxon>
        <taxon>Heteroscleromorpha</taxon>
        <taxon>Haplosclerida</taxon>
        <taxon>Niphatidae</taxon>
        <taxon>Amphimedon</taxon>
    </lineage>
</organism>
<accession>A0A1X7ULN2</accession>
<name>A0A1X7ULN2_AMPQE</name>
<dbReference type="CDD" id="cd00063">
    <property type="entry name" value="FN3"/>
    <property type="match status" value="1"/>
</dbReference>
<dbReference type="InterPro" id="IPR013783">
    <property type="entry name" value="Ig-like_fold"/>
</dbReference>
<sequence>IPTPVINGAIAYGPLVSTYMRYNWVSSMSPCLSHYVFVARSTSSIDDINYYNVSTSSSTYTYLDLPLPSTNNTVYNFSVLTVDTGGRSSESIIRQIIFNVPGYVANLMLTQTDYPTDINDTVNITVSWNPPRDLPPIPDPLFYNIIYNVSGIPQNTTVPQHISSRTLSGFTVGSEYTVGVAAVNPLGTGLTTSATISISATPTMTPPTQEPSQLSAGAIAGIVIAIIVMIGGLLILGIAMVCYVKKKNKDKDSSVTPTPHQKVEAVNYAEVEHSAKSSSSKRQAPPKPASSHSHEAVEYSAIQNSAASHNPPPEGTEYADLDHSASTSSGHHQRPKDTSNQVQYAHMRPS</sequence>
<dbReference type="InParanoid" id="A0A1X7ULN2"/>
<dbReference type="EnsemblMetazoa" id="Aqu2.1.28337_001">
    <property type="protein sequence ID" value="Aqu2.1.28337_001"/>
    <property type="gene ID" value="Aqu2.1.28337"/>
</dbReference>
<evidence type="ECO:0000313" key="4">
    <source>
        <dbReference type="EnsemblMetazoa" id="Aqu2.1.28337_001"/>
    </source>
</evidence>
<evidence type="ECO:0000259" key="3">
    <source>
        <dbReference type="PROSITE" id="PS50853"/>
    </source>
</evidence>
<keyword evidence="2" id="KW-1133">Transmembrane helix</keyword>
<keyword evidence="2" id="KW-0812">Transmembrane</keyword>
<proteinExistence type="predicted"/>
<keyword evidence="2" id="KW-0472">Membrane</keyword>
<dbReference type="InterPro" id="IPR036116">
    <property type="entry name" value="FN3_sf"/>
</dbReference>
<feature type="region of interest" description="Disordered" evidence="1">
    <location>
        <begin position="270"/>
        <end position="350"/>
    </location>
</feature>
<evidence type="ECO:0000256" key="1">
    <source>
        <dbReference type="SAM" id="MobiDB-lite"/>
    </source>
</evidence>
<feature type="transmembrane region" description="Helical" evidence="2">
    <location>
        <begin position="218"/>
        <end position="244"/>
    </location>
</feature>
<dbReference type="SUPFAM" id="SSF49265">
    <property type="entry name" value="Fibronectin type III"/>
    <property type="match status" value="1"/>
</dbReference>
<protein>
    <recommendedName>
        <fullName evidence="3">Fibronectin type-III domain-containing protein</fullName>
    </recommendedName>
</protein>
<evidence type="ECO:0000256" key="2">
    <source>
        <dbReference type="SAM" id="Phobius"/>
    </source>
</evidence>
<dbReference type="Pfam" id="PF00041">
    <property type="entry name" value="fn3"/>
    <property type="match status" value="1"/>
</dbReference>
<reference evidence="4" key="1">
    <citation type="submission" date="2017-05" db="UniProtKB">
        <authorList>
            <consortium name="EnsemblMetazoa"/>
        </authorList>
    </citation>
    <scope>IDENTIFICATION</scope>
</reference>
<dbReference type="Gene3D" id="2.60.40.10">
    <property type="entry name" value="Immunoglobulins"/>
    <property type="match status" value="1"/>
</dbReference>